<dbReference type="EMBL" id="JRLY01000009">
    <property type="protein sequence ID" value="KGO92491.1"/>
    <property type="molecule type" value="Genomic_DNA"/>
</dbReference>
<dbReference type="AlphaFoldDB" id="A0A0A2MLL6"/>
<organism evidence="1 2">
    <name type="scientific">Flavobacterium subsaxonicum WB 4.1-42 = DSM 21790</name>
    <dbReference type="NCBI Taxonomy" id="1121898"/>
    <lineage>
        <taxon>Bacteria</taxon>
        <taxon>Pseudomonadati</taxon>
        <taxon>Bacteroidota</taxon>
        <taxon>Flavobacteriia</taxon>
        <taxon>Flavobacteriales</taxon>
        <taxon>Flavobacteriaceae</taxon>
        <taxon>Flavobacterium</taxon>
    </lineage>
</organism>
<name>A0A0A2MLL6_9FLAO</name>
<keyword evidence="2" id="KW-1185">Reference proteome</keyword>
<sequence>MFLKFIKDFGLKKIVKKSLHNYKAATAPGKVVTVGVLLDETYFTQKEALIKELVSNGIQRSNIDTLSFKDAVKKGEVMDCCYYTRADISGAGVFQKDDVTAFMNKPFDLLISYYDVGKAPLELPTIKSQAKFKAGFATVDNRLNNFMIKSQAEKYKEFVAELFKYLKILNKI</sequence>
<dbReference type="InterPro" id="IPR054207">
    <property type="entry name" value="DUF6913"/>
</dbReference>
<evidence type="ECO:0000313" key="1">
    <source>
        <dbReference type="EMBL" id="KGO92491.1"/>
    </source>
</evidence>
<dbReference type="RefSeq" id="WP_026991476.1">
    <property type="nucleotide sequence ID" value="NZ_AUGP01000029.1"/>
</dbReference>
<dbReference type="Proteomes" id="UP000030111">
    <property type="component" value="Unassembled WGS sequence"/>
</dbReference>
<gene>
    <name evidence="1" type="ORF">Q766_11955</name>
</gene>
<dbReference type="OrthoDB" id="1430532at2"/>
<accession>A0A0A2MLL6</accession>
<dbReference type="eggNOG" id="ENOG503327W">
    <property type="taxonomic scope" value="Bacteria"/>
</dbReference>
<reference evidence="1 2" key="1">
    <citation type="submission" date="2013-09" db="EMBL/GenBank/DDBJ databases">
        <authorList>
            <person name="Zeng Z."/>
            <person name="Chen C."/>
        </authorList>
    </citation>
    <scope>NUCLEOTIDE SEQUENCE [LARGE SCALE GENOMIC DNA]</scope>
    <source>
        <strain evidence="1 2">WB 4.1-42</strain>
    </source>
</reference>
<proteinExistence type="predicted"/>
<protein>
    <recommendedName>
        <fullName evidence="3">Nucleoside 2-deoxyribosyltransferase</fullName>
    </recommendedName>
</protein>
<dbReference type="Pfam" id="PF21857">
    <property type="entry name" value="DUF6913"/>
    <property type="match status" value="1"/>
</dbReference>
<evidence type="ECO:0000313" key="2">
    <source>
        <dbReference type="Proteomes" id="UP000030111"/>
    </source>
</evidence>
<comment type="caution">
    <text evidence="1">The sequence shown here is derived from an EMBL/GenBank/DDBJ whole genome shotgun (WGS) entry which is preliminary data.</text>
</comment>
<evidence type="ECO:0008006" key="3">
    <source>
        <dbReference type="Google" id="ProtNLM"/>
    </source>
</evidence>
<dbReference type="STRING" id="1121898.GCA_000422725_03510"/>